<dbReference type="AlphaFoldDB" id="A0AAV3U249"/>
<dbReference type="RefSeq" id="WP_345420634.1">
    <property type="nucleotide sequence ID" value="NZ_AP031496.1"/>
</dbReference>
<keyword evidence="1" id="KW-0732">Signal</keyword>
<dbReference type="Proteomes" id="UP001409585">
    <property type="component" value="Unassembled WGS sequence"/>
</dbReference>
<accession>A0AAV3U249</accession>
<organism evidence="2 3">
    <name type="scientific">Halioxenophilus aromaticivorans</name>
    <dbReference type="NCBI Taxonomy" id="1306992"/>
    <lineage>
        <taxon>Bacteria</taxon>
        <taxon>Pseudomonadati</taxon>
        <taxon>Pseudomonadota</taxon>
        <taxon>Gammaproteobacteria</taxon>
        <taxon>Alteromonadales</taxon>
        <taxon>Alteromonadaceae</taxon>
        <taxon>Halioxenophilus</taxon>
    </lineage>
</organism>
<name>A0AAV3U249_9ALTE</name>
<proteinExistence type="predicted"/>
<evidence type="ECO:0000313" key="3">
    <source>
        <dbReference type="Proteomes" id="UP001409585"/>
    </source>
</evidence>
<reference evidence="3" key="1">
    <citation type="journal article" date="2019" name="Int. J. Syst. Evol. Microbiol.">
        <title>The Global Catalogue of Microorganisms (GCM) 10K type strain sequencing project: providing services to taxonomists for standard genome sequencing and annotation.</title>
        <authorList>
            <consortium name="The Broad Institute Genomics Platform"/>
            <consortium name="The Broad Institute Genome Sequencing Center for Infectious Disease"/>
            <person name="Wu L."/>
            <person name="Ma J."/>
        </authorList>
    </citation>
    <scope>NUCLEOTIDE SEQUENCE [LARGE SCALE GENOMIC DNA]</scope>
    <source>
        <strain evidence="3">JCM 19134</strain>
    </source>
</reference>
<evidence type="ECO:0000313" key="2">
    <source>
        <dbReference type="EMBL" id="GAA4940612.1"/>
    </source>
</evidence>
<dbReference type="EMBL" id="BAABLX010000011">
    <property type="protein sequence ID" value="GAA4940612.1"/>
    <property type="molecule type" value="Genomic_DNA"/>
</dbReference>
<dbReference type="InterPro" id="IPR037873">
    <property type="entry name" value="BamE-like"/>
</dbReference>
<dbReference type="Gene3D" id="3.30.1450.10">
    <property type="match status" value="1"/>
</dbReference>
<dbReference type="PROSITE" id="PS51257">
    <property type="entry name" value="PROKAR_LIPOPROTEIN"/>
    <property type="match status" value="1"/>
</dbReference>
<protein>
    <submittedName>
        <fullName evidence="2">DUF3192 domain-containing protein</fullName>
    </submittedName>
</protein>
<evidence type="ECO:0000256" key="1">
    <source>
        <dbReference type="ARBA" id="ARBA00022729"/>
    </source>
</evidence>
<comment type="caution">
    <text evidence="2">The sequence shown here is derived from an EMBL/GenBank/DDBJ whole genome shotgun (WGS) entry which is preliminary data.</text>
</comment>
<dbReference type="InterPro" id="IPR021534">
    <property type="entry name" value="DUF3192"/>
</dbReference>
<keyword evidence="3" id="KW-1185">Reference proteome</keyword>
<sequence>MLLKTPLVAITAAVLLQGCIIVDGDHSWHDDSGWKKQQARNVENIGLLELNSSRAQVMDIMGRPDFTEAFTRGDKDFYVLYYRTHRHKSDGETSKSETTPLVFEDGRLIGWGDEAMQSAIVY</sequence>
<gene>
    <name evidence="2" type="ORF">GCM10025791_18680</name>
</gene>
<dbReference type="Pfam" id="PF11399">
    <property type="entry name" value="DUF3192"/>
    <property type="match status" value="1"/>
</dbReference>